<proteinExistence type="predicted"/>
<organism evidence="1 2">
    <name type="scientific">Gloeocapsopsis crepidinum LEGE 06123</name>
    <dbReference type="NCBI Taxonomy" id="588587"/>
    <lineage>
        <taxon>Bacteria</taxon>
        <taxon>Bacillati</taxon>
        <taxon>Cyanobacteriota</taxon>
        <taxon>Cyanophyceae</taxon>
        <taxon>Oscillatoriophycideae</taxon>
        <taxon>Chroococcales</taxon>
        <taxon>Chroococcaceae</taxon>
        <taxon>Gloeocapsopsis</taxon>
    </lineage>
</organism>
<evidence type="ECO:0000313" key="2">
    <source>
        <dbReference type="Proteomes" id="UP000651156"/>
    </source>
</evidence>
<comment type="caution">
    <text evidence="1">The sequence shown here is derived from an EMBL/GenBank/DDBJ whole genome shotgun (WGS) entry which is preliminary data.</text>
</comment>
<name>A0ABR9ULZ9_9CHRO</name>
<dbReference type="EMBL" id="JADEWN010000004">
    <property type="protein sequence ID" value="MBE9189307.1"/>
    <property type="molecule type" value="Genomic_DNA"/>
</dbReference>
<protein>
    <submittedName>
        <fullName evidence="1">Uncharacterized protein</fullName>
    </submittedName>
</protein>
<sequence length="111" mass="12713">MKGELEGKLLHTIPCDRISRINRRVSQMKRFPNGIEPATVRNTFKKLNTCKERKQVQKLLWDYTDGEQAKLDDGNFVTHLVGDTNRLNLIANEGIKPTRLHVSLAAFLLRA</sequence>
<evidence type="ECO:0000313" key="1">
    <source>
        <dbReference type="EMBL" id="MBE9189307.1"/>
    </source>
</evidence>
<dbReference type="RefSeq" id="WP_193930540.1">
    <property type="nucleotide sequence ID" value="NZ_CAWPMZ010000085.1"/>
</dbReference>
<keyword evidence="2" id="KW-1185">Reference proteome</keyword>
<dbReference type="Proteomes" id="UP000651156">
    <property type="component" value="Unassembled WGS sequence"/>
</dbReference>
<reference evidence="1 2" key="1">
    <citation type="submission" date="2020-10" db="EMBL/GenBank/DDBJ databases">
        <authorList>
            <person name="Castelo-Branco R."/>
            <person name="Eusebio N."/>
            <person name="Adriana R."/>
            <person name="Vieira A."/>
            <person name="Brugerolle De Fraissinette N."/>
            <person name="Rezende De Castro R."/>
            <person name="Schneider M.P."/>
            <person name="Vasconcelos V."/>
            <person name="Leao P.N."/>
        </authorList>
    </citation>
    <scope>NUCLEOTIDE SEQUENCE [LARGE SCALE GENOMIC DNA]</scope>
    <source>
        <strain evidence="1 2">LEGE 06123</strain>
    </source>
</reference>
<gene>
    <name evidence="1" type="ORF">IQ230_02785</name>
</gene>
<accession>A0ABR9ULZ9</accession>